<dbReference type="Proteomes" id="UP000002217">
    <property type="component" value="Chromosome"/>
</dbReference>
<dbReference type="InterPro" id="IPR041985">
    <property type="entry name" value="Ribosomal_eL14_KOW"/>
</dbReference>
<protein>
    <recommendedName>
        <fullName evidence="5">RNA-binding protein</fullName>
    </recommendedName>
</protein>
<gene>
    <name evidence="3" type="ordered locus">Dtox_0308</name>
</gene>
<dbReference type="KEGG" id="dae:Dtox_0308"/>
<reference evidence="3 4" key="1">
    <citation type="journal article" date="2009" name="Stand. Genomic Sci.">
        <title>Complete genome sequence of Desulfotomaculum acetoxidans type strain (5575).</title>
        <authorList>
            <person name="Spring S."/>
            <person name="Lapidus A."/>
            <person name="Schroder M."/>
            <person name="Gleim D."/>
            <person name="Sims D."/>
            <person name="Meincke L."/>
            <person name="Glavina Del Rio T."/>
            <person name="Tice H."/>
            <person name="Copeland A."/>
            <person name="Cheng J.F."/>
            <person name="Lucas S."/>
            <person name="Chen F."/>
            <person name="Nolan M."/>
            <person name="Bruce D."/>
            <person name="Goodwin L."/>
            <person name="Pitluck S."/>
            <person name="Ivanova N."/>
            <person name="Mavromatis K."/>
            <person name="Mikhailova N."/>
            <person name="Pati A."/>
            <person name="Chen A."/>
            <person name="Palaniappan K."/>
            <person name="Land M."/>
            <person name="Hauser L."/>
            <person name="Chang Y.J."/>
            <person name="Jeffries C.D."/>
            <person name="Chain P."/>
            <person name="Saunders E."/>
            <person name="Brettin T."/>
            <person name="Detter J.C."/>
            <person name="Goker M."/>
            <person name="Bristow J."/>
            <person name="Eisen J.A."/>
            <person name="Markowitz V."/>
            <person name="Hugenholtz P."/>
            <person name="Kyrpides N.C."/>
            <person name="Klenk H.P."/>
            <person name="Han C."/>
        </authorList>
    </citation>
    <scope>NUCLEOTIDE SEQUENCE [LARGE SCALE GENOMIC DNA]</scope>
    <source>
        <strain evidence="4">ATCC 49208 / DSM 771 / VKM B-1644</strain>
    </source>
</reference>
<evidence type="ECO:0000313" key="3">
    <source>
        <dbReference type="EMBL" id="ACV61261.1"/>
    </source>
</evidence>
<dbReference type="OrthoDB" id="1683515at2"/>
<evidence type="ECO:0008006" key="5">
    <source>
        <dbReference type="Google" id="ProtNLM"/>
    </source>
</evidence>
<proteinExistence type="predicted"/>
<dbReference type="STRING" id="485916.Dtox_0308"/>
<keyword evidence="1" id="KW-0689">Ribosomal protein</keyword>
<dbReference type="InterPro" id="IPR014722">
    <property type="entry name" value="Rib_uL2_dom2"/>
</dbReference>
<dbReference type="GO" id="GO:1990904">
    <property type="term" value="C:ribonucleoprotein complex"/>
    <property type="evidence" value="ECO:0007669"/>
    <property type="project" value="UniProtKB-KW"/>
</dbReference>
<accession>C8W407</accession>
<evidence type="ECO:0000256" key="1">
    <source>
        <dbReference type="ARBA" id="ARBA00022980"/>
    </source>
</evidence>
<sequence length="93" mass="10452">MSGKLKIGQLVQSVSGRDAGKYYLVWDVADTSRALLVDGLGRKADRPKKKNVKHLKAYPVIIDEIEKELLAGQRVSDLEVHKALEILIKNRTR</sequence>
<dbReference type="AlphaFoldDB" id="C8W407"/>
<dbReference type="SUPFAM" id="SSF50104">
    <property type="entry name" value="Translation proteins SH3-like domain"/>
    <property type="match status" value="1"/>
</dbReference>
<dbReference type="InterPro" id="IPR008991">
    <property type="entry name" value="Translation_prot_SH3-like_sf"/>
</dbReference>
<organism evidence="3 4">
    <name type="scientific">Desulfofarcimen acetoxidans (strain ATCC 49208 / DSM 771 / KCTC 5769 / VKM B-1644 / 5575)</name>
    <name type="common">Desulfotomaculum acetoxidans</name>
    <dbReference type="NCBI Taxonomy" id="485916"/>
    <lineage>
        <taxon>Bacteria</taxon>
        <taxon>Bacillati</taxon>
        <taxon>Bacillota</taxon>
        <taxon>Clostridia</taxon>
        <taxon>Eubacteriales</taxon>
        <taxon>Peptococcaceae</taxon>
        <taxon>Desulfofarcimen</taxon>
    </lineage>
</organism>
<dbReference type="Gene3D" id="2.30.30.30">
    <property type="match status" value="1"/>
</dbReference>
<evidence type="ECO:0000313" key="4">
    <source>
        <dbReference type="Proteomes" id="UP000002217"/>
    </source>
</evidence>
<dbReference type="HOGENOM" id="CLU_168121_1_0_9"/>
<evidence type="ECO:0000256" key="2">
    <source>
        <dbReference type="ARBA" id="ARBA00023274"/>
    </source>
</evidence>
<name>C8W407_DESAS</name>
<keyword evidence="2" id="KW-0687">Ribonucleoprotein</keyword>
<dbReference type="EMBL" id="CP001720">
    <property type="protein sequence ID" value="ACV61261.1"/>
    <property type="molecule type" value="Genomic_DNA"/>
</dbReference>
<dbReference type="RefSeq" id="WP_015755982.1">
    <property type="nucleotide sequence ID" value="NC_013216.1"/>
</dbReference>
<dbReference type="CDD" id="cd06088">
    <property type="entry name" value="KOW_RPL14"/>
    <property type="match status" value="1"/>
</dbReference>
<dbReference type="eggNOG" id="COG2163">
    <property type="taxonomic scope" value="Bacteria"/>
</dbReference>
<dbReference type="GO" id="GO:0005840">
    <property type="term" value="C:ribosome"/>
    <property type="evidence" value="ECO:0007669"/>
    <property type="project" value="UniProtKB-KW"/>
</dbReference>
<keyword evidence="4" id="KW-1185">Reference proteome</keyword>